<dbReference type="AlphaFoldDB" id="U3A784"/>
<evidence type="ECO:0000313" key="2">
    <source>
        <dbReference type="Proteomes" id="UP000016570"/>
    </source>
</evidence>
<name>U3A784_VIBPR</name>
<accession>U3A784</accession>
<dbReference type="STRING" id="1219065.VPR01S_39_00030"/>
<keyword evidence="2" id="KW-1185">Reference proteome</keyword>
<organism evidence="1 2">
    <name type="scientific">Vibrio proteolyticus NBRC 13287</name>
    <dbReference type="NCBI Taxonomy" id="1219065"/>
    <lineage>
        <taxon>Bacteria</taxon>
        <taxon>Pseudomonadati</taxon>
        <taxon>Pseudomonadota</taxon>
        <taxon>Gammaproteobacteria</taxon>
        <taxon>Vibrionales</taxon>
        <taxon>Vibrionaceae</taxon>
        <taxon>Vibrio</taxon>
    </lineage>
</organism>
<proteinExistence type="predicted"/>
<dbReference type="eggNOG" id="ENOG502ZMUT">
    <property type="taxonomic scope" value="Bacteria"/>
</dbReference>
<reference evidence="1 2" key="1">
    <citation type="submission" date="2013-09" db="EMBL/GenBank/DDBJ databases">
        <title>Whole genome shotgun sequence of Vibrio proteolyticus NBRC 13287.</title>
        <authorList>
            <person name="Isaki S."/>
            <person name="Hosoyama A."/>
            <person name="Numata M."/>
            <person name="Hashimoto M."/>
            <person name="Hosoyama Y."/>
            <person name="Tsuchikane K."/>
            <person name="Noguchi M."/>
            <person name="Hirakata S."/>
            <person name="Ichikawa N."/>
            <person name="Ohji S."/>
            <person name="Yamazoe A."/>
            <person name="Fujita N."/>
        </authorList>
    </citation>
    <scope>NUCLEOTIDE SEQUENCE [LARGE SCALE GENOMIC DNA]</scope>
    <source>
        <strain evidence="1 2">NBRC 13287</strain>
    </source>
</reference>
<dbReference type="RefSeq" id="WP_021707525.1">
    <property type="nucleotide sequence ID" value="NZ_BATJ01000039.1"/>
</dbReference>
<dbReference type="Proteomes" id="UP000016570">
    <property type="component" value="Unassembled WGS sequence"/>
</dbReference>
<protein>
    <submittedName>
        <fullName evidence="1">Uncharacterized protein</fullName>
    </submittedName>
</protein>
<gene>
    <name evidence="1" type="ORF">VPR01S_39_00030</name>
</gene>
<sequence>MNNRLSLASKSYDDLKEQFVKFISNPEAKLSKISSLQVHPSDGHILVIETFGKLLEFRFSMVFQSDIEVLGQITVFYIQNPDNHLRTEAPLASIWFDSLGNVKDTPTSFSTHTTSDERSLFVFVNTILGSFLNTEEFSPRPHG</sequence>
<evidence type="ECO:0000313" key="1">
    <source>
        <dbReference type="EMBL" id="GAD69565.1"/>
    </source>
</evidence>
<dbReference type="EMBL" id="BATJ01000039">
    <property type="protein sequence ID" value="GAD69565.1"/>
    <property type="molecule type" value="Genomic_DNA"/>
</dbReference>
<comment type="caution">
    <text evidence="1">The sequence shown here is derived from an EMBL/GenBank/DDBJ whole genome shotgun (WGS) entry which is preliminary data.</text>
</comment>